<evidence type="ECO:0000313" key="2">
    <source>
        <dbReference type="EMBL" id="PAK21622.1"/>
    </source>
</evidence>
<dbReference type="EMBL" id="NQNY01000002">
    <property type="protein sequence ID" value="PAK21622.1"/>
    <property type="molecule type" value="Genomic_DNA"/>
</dbReference>
<sequence length="258" mass="31396">MILINMAWNRDEKLSTKDYLIYKHSFLDKEIKVEIEYTDNKHTRMRIKDQKLVLVAGKRTSFKKLLEFSDSKIWWMVFHLDDKKKSEIIHLDENYFYFLGKKVTYRFFGTALFFNFNNVPYVKQVNKASTIYDNLVKIIKQMFVDYLEVRQRHWEAIMNVPPHSIEVREKTTNWANHWGSMNRVIYSFASCPHEEYILDYLIVHELTHHFHHNHGKGFKEHIAKYIPDWKIRRKNMNLRIYADENKRLFAKTKQKKTI</sequence>
<comment type="caution">
    <text evidence="2">The sequence shown here is derived from an EMBL/GenBank/DDBJ whole genome shotgun (WGS) entry which is preliminary data.</text>
</comment>
<feature type="domain" description="YgjP-like metallopeptidase" evidence="1">
    <location>
        <begin position="41"/>
        <end position="237"/>
    </location>
</feature>
<reference evidence="3" key="1">
    <citation type="submission" date="2017-08" db="EMBL/GenBank/DDBJ databases">
        <authorList>
            <person name="Alvarez-Ponce D."/>
            <person name="Weitzman C.L."/>
            <person name="Tillett R.L."/>
            <person name="Sandmeier F.C."/>
            <person name="Tracy C.R."/>
        </authorList>
    </citation>
    <scope>NUCLEOTIDE SEQUENCE [LARGE SCALE GENOMIC DNA]</scope>
    <source>
        <strain evidence="3">723</strain>
    </source>
</reference>
<dbReference type="Gene3D" id="3.30.2010.10">
    <property type="entry name" value="Metalloproteases ('zincins'), catalytic domain"/>
    <property type="match status" value="1"/>
</dbReference>
<proteinExistence type="predicted"/>
<dbReference type="CDD" id="cd07344">
    <property type="entry name" value="M48_yhfN_like"/>
    <property type="match status" value="1"/>
</dbReference>
<dbReference type="InterPro" id="IPR053136">
    <property type="entry name" value="UTP_pyrophosphatase-like"/>
</dbReference>
<protein>
    <recommendedName>
        <fullName evidence="1">YgjP-like metallopeptidase domain-containing protein</fullName>
    </recommendedName>
</protein>
<accession>A0A269TJF9</accession>
<gene>
    <name evidence="2" type="ORF">CJJ23_00575</name>
</gene>
<dbReference type="InterPro" id="IPR002725">
    <property type="entry name" value="YgjP-like_metallopeptidase"/>
</dbReference>
<dbReference type="Pfam" id="PF01863">
    <property type="entry name" value="YgjP-like"/>
    <property type="match status" value="1"/>
</dbReference>
<evidence type="ECO:0000259" key="1">
    <source>
        <dbReference type="Pfam" id="PF01863"/>
    </source>
</evidence>
<evidence type="ECO:0000313" key="3">
    <source>
        <dbReference type="Proteomes" id="UP000216943"/>
    </source>
</evidence>
<dbReference type="OrthoDB" id="9811177at2"/>
<dbReference type="PANTHER" id="PTHR30399">
    <property type="entry name" value="UNCHARACTERIZED PROTEIN YGJP"/>
    <property type="match status" value="1"/>
</dbReference>
<dbReference type="PANTHER" id="PTHR30399:SF1">
    <property type="entry name" value="UTP PYROPHOSPHATASE"/>
    <property type="match status" value="1"/>
</dbReference>
<dbReference type="Proteomes" id="UP000216943">
    <property type="component" value="Unassembled WGS sequence"/>
</dbReference>
<dbReference type="AlphaFoldDB" id="A0A269TJF9"/>
<organism evidence="2 3">
    <name type="scientific">Mycoplasmopsis agassizii</name>
    <dbReference type="NCBI Taxonomy" id="33922"/>
    <lineage>
        <taxon>Bacteria</taxon>
        <taxon>Bacillati</taxon>
        <taxon>Mycoplasmatota</taxon>
        <taxon>Mycoplasmoidales</taxon>
        <taxon>Metamycoplasmataceae</taxon>
        <taxon>Mycoplasmopsis</taxon>
    </lineage>
</organism>
<name>A0A269TJF9_9BACT</name>